<feature type="domain" description="YgjP-like metallopeptidase" evidence="1">
    <location>
        <begin position="2"/>
        <end position="198"/>
    </location>
</feature>
<dbReference type="PANTHER" id="PTHR30399:SF1">
    <property type="entry name" value="UTP PYROPHOSPHATASE"/>
    <property type="match status" value="1"/>
</dbReference>
<gene>
    <name evidence="2" type="ORF">DF286_06280</name>
</gene>
<dbReference type="AlphaFoldDB" id="A0A2U2J6B1"/>
<name>A0A2U2J6B1_9SPHN</name>
<evidence type="ECO:0000313" key="2">
    <source>
        <dbReference type="EMBL" id="PWG03878.1"/>
    </source>
</evidence>
<proteinExistence type="predicted"/>
<dbReference type="GO" id="GO:0016787">
    <property type="term" value="F:hydrolase activity"/>
    <property type="evidence" value="ECO:0007669"/>
    <property type="project" value="UniProtKB-KW"/>
</dbReference>
<organism evidence="2 3">
    <name type="scientific">Allosphingosinicella humi</name>
    <dbReference type="NCBI Taxonomy" id="2068657"/>
    <lineage>
        <taxon>Bacteria</taxon>
        <taxon>Pseudomonadati</taxon>
        <taxon>Pseudomonadota</taxon>
        <taxon>Alphaproteobacteria</taxon>
        <taxon>Sphingomonadales</taxon>
        <taxon>Sphingomonadaceae</taxon>
        <taxon>Allosphingosinicella</taxon>
    </lineage>
</organism>
<dbReference type="InterPro" id="IPR053136">
    <property type="entry name" value="UTP_pyrophosphatase-like"/>
</dbReference>
<dbReference type="Gene3D" id="3.30.2010.10">
    <property type="entry name" value="Metalloproteases ('zincins'), catalytic domain"/>
    <property type="match status" value="1"/>
</dbReference>
<dbReference type="EMBL" id="QFFF01000001">
    <property type="protein sequence ID" value="PWG03878.1"/>
    <property type="molecule type" value="Genomic_DNA"/>
</dbReference>
<sequence>MRLRVDPRTGGVVLTVPRGVSRRRALAWASGQREWIETALADIPPTVAIAPGGELSLYGVPHRIDWQPDHPRAVGVEDGRILTGGPADMVEPRLLRWLRQHARAILDDETRHYAAKAGVTVSRVGVGDPLSRWGSCSESGTIRYSWRLILAPDWVRRATVAHEVAHRVHMNHGPDFHALVERLFEADPTPARLWLRRHGAGLHRIGRRL</sequence>
<dbReference type="InterPro" id="IPR002725">
    <property type="entry name" value="YgjP-like_metallopeptidase"/>
</dbReference>
<dbReference type="PANTHER" id="PTHR30399">
    <property type="entry name" value="UNCHARACTERIZED PROTEIN YGJP"/>
    <property type="match status" value="1"/>
</dbReference>
<evidence type="ECO:0000259" key="1">
    <source>
        <dbReference type="Pfam" id="PF01863"/>
    </source>
</evidence>
<protein>
    <submittedName>
        <fullName evidence="2">Metal-dependent hydrolase</fullName>
    </submittedName>
</protein>
<keyword evidence="3" id="KW-1185">Reference proteome</keyword>
<dbReference type="Pfam" id="PF01863">
    <property type="entry name" value="YgjP-like"/>
    <property type="match status" value="1"/>
</dbReference>
<comment type="caution">
    <text evidence="2">The sequence shown here is derived from an EMBL/GenBank/DDBJ whole genome shotgun (WGS) entry which is preliminary data.</text>
</comment>
<reference evidence="2 3" key="1">
    <citation type="submission" date="2018-05" db="EMBL/GenBank/DDBJ databases">
        <title>Genome of Sphingosinicella humi QZX222.</title>
        <authorList>
            <person name="Qiao Z."/>
            <person name="Wang G."/>
        </authorList>
    </citation>
    <scope>NUCLEOTIDE SEQUENCE [LARGE SCALE GENOMIC DNA]</scope>
    <source>
        <strain evidence="2 3">QZX222</strain>
    </source>
</reference>
<dbReference type="CDD" id="cd07344">
    <property type="entry name" value="M48_yhfN_like"/>
    <property type="match status" value="1"/>
</dbReference>
<accession>A0A2U2J6B1</accession>
<dbReference type="Proteomes" id="UP000245916">
    <property type="component" value="Unassembled WGS sequence"/>
</dbReference>
<dbReference type="OrthoDB" id="9795402at2"/>
<keyword evidence="2" id="KW-0378">Hydrolase</keyword>
<evidence type="ECO:0000313" key="3">
    <source>
        <dbReference type="Proteomes" id="UP000245916"/>
    </source>
</evidence>